<protein>
    <recommendedName>
        <fullName evidence="3">High light inducible protein</fullName>
    </recommendedName>
</protein>
<reference evidence="1" key="2">
    <citation type="submission" date="2022-01" db="EMBL/GenBank/DDBJ databases">
        <authorList>
            <person name="Hirooka S."/>
            <person name="Miyagishima S.Y."/>
        </authorList>
    </citation>
    <scope>NUCLEOTIDE SEQUENCE</scope>
    <source>
        <strain evidence="1">NBRC 102759</strain>
    </source>
</reference>
<evidence type="ECO:0000313" key="1">
    <source>
        <dbReference type="EMBL" id="GJQ13048.1"/>
    </source>
</evidence>
<dbReference type="OrthoDB" id="542523at2759"/>
<accession>A0A9C7PY39</accession>
<dbReference type="AlphaFoldDB" id="A0A9C7PY39"/>
<dbReference type="SUPFAM" id="SSF103511">
    <property type="entry name" value="Chlorophyll a-b binding protein"/>
    <property type="match status" value="1"/>
</dbReference>
<evidence type="ECO:0000313" key="2">
    <source>
        <dbReference type="Proteomes" id="UP001061958"/>
    </source>
</evidence>
<dbReference type="Gene3D" id="1.10.3460.10">
    <property type="entry name" value="Chlorophyll a/b binding protein domain"/>
    <property type="match status" value="1"/>
</dbReference>
<reference evidence="1" key="1">
    <citation type="journal article" date="2022" name="Proc. Natl. Acad. Sci. U.S.A.">
        <title>Life cycle and functional genomics of the unicellular red alga Galdieria for elucidating algal and plant evolution and industrial use.</title>
        <authorList>
            <person name="Hirooka S."/>
            <person name="Itabashi T."/>
            <person name="Ichinose T.M."/>
            <person name="Onuma R."/>
            <person name="Fujiwara T."/>
            <person name="Yamashita S."/>
            <person name="Jong L.W."/>
            <person name="Tomita R."/>
            <person name="Iwane A.H."/>
            <person name="Miyagishima S.Y."/>
        </authorList>
    </citation>
    <scope>NUCLEOTIDE SEQUENCE</scope>
    <source>
        <strain evidence="1">NBRC 102759</strain>
    </source>
</reference>
<comment type="caution">
    <text evidence="1">The sequence shown here is derived from an EMBL/GenBank/DDBJ whole genome shotgun (WGS) entry which is preliminary data.</text>
</comment>
<proteinExistence type="predicted"/>
<name>A0A9C7PY39_9RHOD</name>
<sequence length="131" mass="14903">MTAFVTATYFVHSPSVLQRGISTRLVRNSSIQQTKHIKTFKPIHMKAETTEQKESPYKKLEENMQTKKNAEYRGPQGFTPYAEIVNGRLAMIGFFSMIVAELVNPSHPSLLKQMEIIFPFDKLPFIGNILG</sequence>
<keyword evidence="2" id="KW-1185">Reference proteome</keyword>
<organism evidence="1 2">
    <name type="scientific">Galdieria partita</name>
    <dbReference type="NCBI Taxonomy" id="83374"/>
    <lineage>
        <taxon>Eukaryota</taxon>
        <taxon>Rhodophyta</taxon>
        <taxon>Bangiophyceae</taxon>
        <taxon>Galdieriales</taxon>
        <taxon>Galdieriaceae</taxon>
        <taxon>Galdieria</taxon>
    </lineage>
</organism>
<evidence type="ECO:0008006" key="3">
    <source>
        <dbReference type="Google" id="ProtNLM"/>
    </source>
</evidence>
<dbReference type="GO" id="GO:0009507">
    <property type="term" value="C:chloroplast"/>
    <property type="evidence" value="ECO:0007669"/>
    <property type="project" value="UniProtKB-SubCell"/>
</dbReference>
<dbReference type="Proteomes" id="UP001061958">
    <property type="component" value="Unassembled WGS sequence"/>
</dbReference>
<gene>
    <name evidence="1" type="ORF">GpartN1_g4839.t1</name>
</gene>
<dbReference type="EMBL" id="BQMJ01000039">
    <property type="protein sequence ID" value="GJQ13048.1"/>
    <property type="molecule type" value="Genomic_DNA"/>
</dbReference>